<dbReference type="Gene3D" id="3.40.50.300">
    <property type="entry name" value="P-loop containing nucleotide triphosphate hydrolases"/>
    <property type="match status" value="1"/>
</dbReference>
<keyword evidence="1 7" id="KW-0479">Metal-binding</keyword>
<feature type="compositionally biased region" description="Acidic residues" evidence="8">
    <location>
        <begin position="98"/>
        <end position="170"/>
    </location>
</feature>
<dbReference type="Pfam" id="PF01926">
    <property type="entry name" value="MMR_HSR1"/>
    <property type="match status" value="1"/>
</dbReference>
<gene>
    <name evidence="5 10" type="primary">hflX</name>
    <name evidence="10" type="ORF">FJV41_06585</name>
</gene>
<feature type="binding site" evidence="7">
    <location>
        <position position="325"/>
    </location>
    <ligand>
        <name>Mg(2+)</name>
        <dbReference type="ChEBI" id="CHEBI:18420"/>
    </ligand>
</feature>
<protein>
    <recommendedName>
        <fullName evidence="5">GTPase HflX</fullName>
    </recommendedName>
    <alternativeName>
        <fullName evidence="5">GTP-binding protein HflX</fullName>
    </alternativeName>
</protein>
<dbReference type="OrthoDB" id="9812272at2"/>
<feature type="binding site" evidence="6">
    <location>
        <begin position="323"/>
        <end position="327"/>
    </location>
    <ligand>
        <name>GTP</name>
        <dbReference type="ChEBI" id="CHEBI:37565"/>
    </ligand>
</feature>
<organism evidence="10 11">
    <name type="scientific">Myxococcus llanfairpwllgwyngyllgogerychwyrndrobwllllantysiliogogogochensis</name>
    <dbReference type="NCBI Taxonomy" id="2590453"/>
    <lineage>
        <taxon>Bacteria</taxon>
        <taxon>Pseudomonadati</taxon>
        <taxon>Myxococcota</taxon>
        <taxon>Myxococcia</taxon>
        <taxon>Myxococcales</taxon>
        <taxon>Cystobacterineae</taxon>
        <taxon>Myxococcaceae</taxon>
        <taxon>Myxococcus</taxon>
    </lineage>
</organism>
<feature type="binding site" evidence="6">
    <location>
        <begin position="345"/>
        <end position="348"/>
    </location>
    <ligand>
        <name>GTP</name>
        <dbReference type="ChEBI" id="CHEBI:37565"/>
    </ligand>
</feature>
<dbReference type="PANTHER" id="PTHR10229:SF0">
    <property type="entry name" value="GTP-BINDING PROTEIN 6-RELATED"/>
    <property type="match status" value="1"/>
</dbReference>
<dbReference type="Gene3D" id="6.10.250.2860">
    <property type="match status" value="1"/>
</dbReference>
<feature type="binding site" evidence="6">
    <location>
        <begin position="435"/>
        <end position="437"/>
    </location>
    <ligand>
        <name>GTP</name>
        <dbReference type="ChEBI" id="CHEBI:37565"/>
    </ligand>
</feature>
<evidence type="ECO:0000256" key="3">
    <source>
        <dbReference type="ARBA" id="ARBA00022842"/>
    </source>
</evidence>
<feature type="binding site" evidence="7">
    <location>
        <position position="305"/>
    </location>
    <ligand>
        <name>Mg(2+)</name>
        <dbReference type="ChEBI" id="CHEBI:18420"/>
    </ligand>
</feature>
<feature type="binding site" evidence="6">
    <location>
        <begin position="411"/>
        <end position="414"/>
    </location>
    <ligand>
        <name>GTP</name>
        <dbReference type="ChEBI" id="CHEBI:37565"/>
    </ligand>
</feature>
<feature type="binding site" evidence="6">
    <location>
        <begin position="298"/>
        <end position="305"/>
    </location>
    <ligand>
        <name>GTP</name>
        <dbReference type="ChEBI" id="CHEBI:37565"/>
    </ligand>
</feature>
<evidence type="ECO:0000313" key="11">
    <source>
        <dbReference type="Proteomes" id="UP000315369"/>
    </source>
</evidence>
<dbReference type="GO" id="GO:0046872">
    <property type="term" value="F:metal ion binding"/>
    <property type="evidence" value="ECO:0007669"/>
    <property type="project" value="UniProtKB-KW"/>
</dbReference>
<keyword evidence="3 7" id="KW-0460">Magnesium</keyword>
<dbReference type="Pfam" id="PF16360">
    <property type="entry name" value="GTP-bdg_M"/>
    <property type="match status" value="1"/>
</dbReference>
<dbReference type="GO" id="GO:0003924">
    <property type="term" value="F:GTPase activity"/>
    <property type="evidence" value="ECO:0007669"/>
    <property type="project" value="UniProtKB-UniRule"/>
</dbReference>
<dbReference type="GO" id="GO:0005525">
    <property type="term" value="F:GTP binding"/>
    <property type="evidence" value="ECO:0007669"/>
    <property type="project" value="UniProtKB-UniRule"/>
</dbReference>
<comment type="function">
    <text evidence="5">GTPase that associates with the 50S ribosomal subunit and may have a role during protein synthesis or ribosome biogenesis.</text>
</comment>
<feature type="region of interest" description="Disordered" evidence="8">
    <location>
        <begin position="72"/>
        <end position="176"/>
    </location>
</feature>
<evidence type="ECO:0000256" key="2">
    <source>
        <dbReference type="ARBA" id="ARBA00022741"/>
    </source>
</evidence>
<dbReference type="InterPro" id="IPR042108">
    <property type="entry name" value="GTPase_HflX_N_sf"/>
</dbReference>
<feature type="compositionally biased region" description="Basic and acidic residues" evidence="8">
    <location>
        <begin position="237"/>
        <end position="247"/>
    </location>
</feature>
<feature type="region of interest" description="Disordered" evidence="8">
    <location>
        <begin position="237"/>
        <end position="256"/>
    </location>
</feature>
<evidence type="ECO:0000256" key="8">
    <source>
        <dbReference type="SAM" id="MobiDB-lite"/>
    </source>
</evidence>
<feature type="domain" description="Hflx-type G" evidence="9">
    <location>
        <begin position="292"/>
        <end position="457"/>
    </location>
</feature>
<dbReference type="Gene3D" id="3.40.50.11060">
    <property type="entry name" value="GTPase HflX, N-terminal domain"/>
    <property type="match status" value="2"/>
</dbReference>
<dbReference type="PROSITE" id="PS51705">
    <property type="entry name" value="G_HFLX"/>
    <property type="match status" value="1"/>
</dbReference>
<dbReference type="AlphaFoldDB" id="A0A540X6C7"/>
<dbReference type="Proteomes" id="UP000315369">
    <property type="component" value="Unassembled WGS sequence"/>
</dbReference>
<keyword evidence="5" id="KW-0963">Cytoplasm</keyword>
<comment type="cofactor">
    <cofactor evidence="7">
        <name>Mg(2+)</name>
        <dbReference type="ChEBI" id="CHEBI:18420"/>
    </cofactor>
</comment>
<comment type="caution">
    <text evidence="10">The sequence shown here is derived from an EMBL/GenBank/DDBJ whole genome shotgun (WGS) entry which is preliminary data.</text>
</comment>
<dbReference type="GO" id="GO:0043022">
    <property type="term" value="F:ribosome binding"/>
    <property type="evidence" value="ECO:0007669"/>
    <property type="project" value="TreeGrafter"/>
</dbReference>
<comment type="similarity">
    <text evidence="5">Belongs to the TRAFAC class OBG-HflX-like GTPase superfamily. HflX GTPase family.</text>
</comment>
<evidence type="ECO:0000256" key="7">
    <source>
        <dbReference type="PIRSR" id="PIRSR006809-2"/>
    </source>
</evidence>
<keyword evidence="4 5" id="KW-0342">GTP-binding</keyword>
<dbReference type="SUPFAM" id="SSF52540">
    <property type="entry name" value="P-loop containing nucleoside triphosphate hydrolases"/>
    <property type="match status" value="1"/>
</dbReference>
<dbReference type="InterPro" id="IPR006073">
    <property type="entry name" value="GTP-bd"/>
</dbReference>
<name>A0A540X6C7_9BACT</name>
<dbReference type="HAMAP" id="MF_00900">
    <property type="entry name" value="GTPase_HflX"/>
    <property type="match status" value="1"/>
</dbReference>
<evidence type="ECO:0000313" key="10">
    <source>
        <dbReference type="EMBL" id="TQF16816.1"/>
    </source>
</evidence>
<dbReference type="NCBIfam" id="TIGR03156">
    <property type="entry name" value="GTP_HflX"/>
    <property type="match status" value="1"/>
</dbReference>
<dbReference type="InterPro" id="IPR027417">
    <property type="entry name" value="P-loop_NTPase"/>
</dbReference>
<proteinExistence type="inferred from homology"/>
<dbReference type="InterPro" id="IPR016496">
    <property type="entry name" value="GTPase_HflX"/>
</dbReference>
<sequence>MSKTPPVVRPRAVLVGVQFPSVTDTEHAADLAELKRLVHTLGYDAVATVSQRRGALATGTVLGKGKLKDLAALTGGPGVITSGARDRTSKARAKWEAAEEDSEAEETSEEGTEATDSESEDTEAEDSETEGTETEGTESEDTEAEDSETDDSEAEDVDEDDDASEPEEDVSGPRPTVVVVDHELSPSQLRNLEKATGAQVMDRTGVIVDIFHRHARSHEARMQVEIARLTYLAPRLRESSGGRERQQGRGAGDSAVELDRRKIRDRLAELRAGLAVIQKEQDHRRYARREQLRVALVGYTNAGKSSLMRALTGSEVLVADQLFATLDTTVRALHPETRPRVLVSDTVGFIQKLPHDLVASFRSTLDEALEASLLLYVVDASDPTWKLQLEVTRSVLREIGAHTVPSKLLLNKTDRLDQAAQDALRAEHPEAVLLSAHRPDDVAKLRQVIIQFFEASMVEAHLVIPYASQGRIGEVYEHTTVLNEEYDEHGRKLRVRGLPAAIARLTQAFQA</sequence>
<dbReference type="PIRSF" id="PIRSF006809">
    <property type="entry name" value="GTP-binding_hflX_prd"/>
    <property type="match status" value="1"/>
</dbReference>
<accession>A0A540X6C7</accession>
<keyword evidence="11" id="KW-1185">Reference proteome</keyword>
<reference evidence="10 11" key="1">
    <citation type="submission" date="2019-06" db="EMBL/GenBank/DDBJ databases">
        <authorList>
            <person name="Livingstone P."/>
            <person name="Whitworth D."/>
        </authorList>
    </citation>
    <scope>NUCLEOTIDE SEQUENCE [LARGE SCALE GENOMIC DNA]</scope>
    <source>
        <strain evidence="10 11">AM401</strain>
    </source>
</reference>
<dbReference type="InterPro" id="IPR025121">
    <property type="entry name" value="GTPase_HflX_N"/>
</dbReference>
<dbReference type="PANTHER" id="PTHR10229">
    <property type="entry name" value="GTP-BINDING PROTEIN HFLX"/>
    <property type="match status" value="1"/>
</dbReference>
<dbReference type="PRINTS" id="PR00326">
    <property type="entry name" value="GTP1OBG"/>
</dbReference>
<evidence type="ECO:0000256" key="4">
    <source>
        <dbReference type="ARBA" id="ARBA00023134"/>
    </source>
</evidence>
<dbReference type="CDD" id="cd01878">
    <property type="entry name" value="HflX"/>
    <property type="match status" value="1"/>
</dbReference>
<dbReference type="InterPro" id="IPR030394">
    <property type="entry name" value="G_HFLX_dom"/>
</dbReference>
<evidence type="ECO:0000256" key="5">
    <source>
        <dbReference type="HAMAP-Rule" id="MF_00900"/>
    </source>
</evidence>
<comment type="subunit">
    <text evidence="5">Monomer. Associates with the 50S ribosomal subunit.</text>
</comment>
<dbReference type="EMBL" id="VIFM01000017">
    <property type="protein sequence ID" value="TQF16816.1"/>
    <property type="molecule type" value="Genomic_DNA"/>
</dbReference>
<evidence type="ECO:0000256" key="1">
    <source>
        <dbReference type="ARBA" id="ARBA00022723"/>
    </source>
</evidence>
<dbReference type="Pfam" id="PF13167">
    <property type="entry name" value="GTP-bdg_N"/>
    <property type="match status" value="2"/>
</dbReference>
<dbReference type="RefSeq" id="WP_141641553.1">
    <property type="nucleotide sequence ID" value="NZ_VIFM01000017.1"/>
</dbReference>
<dbReference type="InterPro" id="IPR032305">
    <property type="entry name" value="GTP-bd_M"/>
</dbReference>
<feature type="compositionally biased region" description="Basic and acidic residues" evidence="8">
    <location>
        <begin position="84"/>
        <end position="97"/>
    </location>
</feature>
<evidence type="ECO:0000259" key="9">
    <source>
        <dbReference type="PROSITE" id="PS51705"/>
    </source>
</evidence>
<comment type="subcellular location">
    <subcellularLocation>
        <location evidence="5">Cytoplasm</location>
    </subcellularLocation>
    <text evidence="5">May associate with membranes.</text>
</comment>
<dbReference type="GO" id="GO:0005737">
    <property type="term" value="C:cytoplasm"/>
    <property type="evidence" value="ECO:0007669"/>
    <property type="project" value="UniProtKB-SubCell"/>
</dbReference>
<evidence type="ECO:0000256" key="6">
    <source>
        <dbReference type="PIRSR" id="PIRSR006809-1"/>
    </source>
</evidence>
<keyword evidence="2 5" id="KW-0547">Nucleotide-binding</keyword>